<gene>
    <name evidence="13" type="ORF">BOTCAL_0495g00030</name>
</gene>
<evidence type="ECO:0000256" key="2">
    <source>
        <dbReference type="ARBA" id="ARBA00010682"/>
    </source>
</evidence>
<evidence type="ECO:0000256" key="7">
    <source>
        <dbReference type="ARBA" id="ARBA00023209"/>
    </source>
</evidence>
<dbReference type="GO" id="GO:0005739">
    <property type="term" value="C:mitochondrion"/>
    <property type="evidence" value="ECO:0007669"/>
    <property type="project" value="UniProtKB-SubCell"/>
</dbReference>
<dbReference type="EC" id="2.7.8.5" evidence="10"/>
<evidence type="ECO:0000256" key="11">
    <source>
        <dbReference type="SAM" id="MobiDB-lite"/>
    </source>
</evidence>
<name>A0A4Y8CMB1_9HELO</name>
<keyword evidence="10" id="KW-0067">ATP-binding</keyword>
<evidence type="ECO:0000256" key="6">
    <source>
        <dbReference type="ARBA" id="ARBA00023098"/>
    </source>
</evidence>
<dbReference type="GO" id="GO:0008444">
    <property type="term" value="F:CDP-diacylglycerol-glycerol-3-phosphate 3-phosphatidyltransferase activity"/>
    <property type="evidence" value="ECO:0007669"/>
    <property type="project" value="UniProtKB-EC"/>
</dbReference>
<dbReference type="UniPathway" id="UPA00084">
    <property type="reaction ID" value="UER00503"/>
</dbReference>
<evidence type="ECO:0000313" key="13">
    <source>
        <dbReference type="EMBL" id="TEY38138.1"/>
    </source>
</evidence>
<evidence type="ECO:0000256" key="9">
    <source>
        <dbReference type="ARBA" id="ARBA00048586"/>
    </source>
</evidence>
<dbReference type="PROSITE" id="PS50035">
    <property type="entry name" value="PLD"/>
    <property type="match status" value="1"/>
</dbReference>
<accession>A0A4Y8CMB1</accession>
<keyword evidence="6 10" id="KW-0443">Lipid metabolism</keyword>
<keyword evidence="4 10" id="KW-0808">Transferase</keyword>
<evidence type="ECO:0000256" key="5">
    <source>
        <dbReference type="ARBA" id="ARBA00022737"/>
    </source>
</evidence>
<dbReference type="AlphaFoldDB" id="A0A4Y8CMB1"/>
<evidence type="ECO:0000256" key="3">
    <source>
        <dbReference type="ARBA" id="ARBA00022516"/>
    </source>
</evidence>
<keyword evidence="3 10" id="KW-0444">Lipid biosynthesis</keyword>
<dbReference type="CDD" id="cd09137">
    <property type="entry name" value="PLDc_PGS1_euk_2"/>
    <property type="match status" value="1"/>
</dbReference>
<comment type="subcellular location">
    <subcellularLocation>
        <location evidence="10">Mitochondrion</location>
    </subcellularLocation>
</comment>
<dbReference type="GO" id="GO:0032049">
    <property type="term" value="P:cardiolipin biosynthetic process"/>
    <property type="evidence" value="ECO:0007669"/>
    <property type="project" value="InterPro"/>
</dbReference>
<keyword evidence="8 10" id="KW-1208">Phospholipid metabolism</keyword>
<keyword evidence="10" id="KW-0547">Nucleotide-binding</keyword>
<feature type="compositionally biased region" description="Low complexity" evidence="11">
    <location>
        <begin position="84"/>
        <end position="98"/>
    </location>
</feature>
<evidence type="ECO:0000256" key="10">
    <source>
        <dbReference type="RuleBase" id="RU365024"/>
    </source>
</evidence>
<keyword evidence="14" id="KW-1185">Reference proteome</keyword>
<comment type="pathway">
    <text evidence="1 10">Phospholipid metabolism; phosphatidylglycerol biosynthesis; phosphatidylglycerol from CDP-diacylglycerol: step 1/2.</text>
</comment>
<dbReference type="Proteomes" id="UP000297299">
    <property type="component" value="Unassembled WGS sequence"/>
</dbReference>
<keyword evidence="5" id="KW-0677">Repeat</keyword>
<dbReference type="CDD" id="cd09135">
    <property type="entry name" value="PLDc_PGS1_euk_1"/>
    <property type="match status" value="1"/>
</dbReference>
<evidence type="ECO:0000256" key="8">
    <source>
        <dbReference type="ARBA" id="ARBA00023264"/>
    </source>
</evidence>
<dbReference type="InterPro" id="IPR016270">
    <property type="entry name" value="PGS1"/>
</dbReference>
<dbReference type="PANTHER" id="PTHR12586:SF1">
    <property type="entry name" value="CDP-DIACYLGLYCEROL--GLYCEROL-3-PHOSPHATE 3-PHOSPHATIDYLTRANSFERASE, MITOCHONDRIAL"/>
    <property type="match status" value="1"/>
</dbReference>
<keyword evidence="7 10" id="KW-0594">Phospholipid biosynthesis</keyword>
<proteinExistence type="inferred from homology"/>
<dbReference type="InterPro" id="IPR001736">
    <property type="entry name" value="PLipase_D/transphosphatidylase"/>
</dbReference>
<evidence type="ECO:0000313" key="14">
    <source>
        <dbReference type="Proteomes" id="UP000297299"/>
    </source>
</evidence>
<protein>
    <recommendedName>
        <fullName evidence="10">CDP-diacylglycerol--glycerol-3-phosphate 3-phosphatidyltransferase</fullName>
        <ecNumber evidence="10">2.7.8.5</ecNumber>
    </recommendedName>
</protein>
<feature type="region of interest" description="Disordered" evidence="11">
    <location>
        <begin position="73"/>
        <end position="98"/>
    </location>
</feature>
<evidence type="ECO:0000259" key="12">
    <source>
        <dbReference type="PROSITE" id="PS50035"/>
    </source>
</evidence>
<dbReference type="PANTHER" id="PTHR12586">
    <property type="entry name" value="CDP-DIACYLGLYCEROL--SERINE O-PHOSPHATIDYLTRANSFERASE"/>
    <property type="match status" value="1"/>
</dbReference>
<dbReference type="SMART" id="SM00155">
    <property type="entry name" value="PLDc"/>
    <property type="match status" value="2"/>
</dbReference>
<comment type="caution">
    <text evidence="13">The sequence shown here is derived from an EMBL/GenBank/DDBJ whole genome shotgun (WGS) entry which is preliminary data.</text>
</comment>
<dbReference type="GO" id="GO:0005524">
    <property type="term" value="F:ATP binding"/>
    <property type="evidence" value="ECO:0007669"/>
    <property type="project" value="UniProtKB-KW"/>
</dbReference>
<reference evidence="13 14" key="1">
    <citation type="submission" date="2017-11" db="EMBL/GenBank/DDBJ databases">
        <title>Comparative genomics of Botrytis spp.</title>
        <authorList>
            <person name="Valero-Jimenez C.A."/>
            <person name="Tapia P."/>
            <person name="Veloso J."/>
            <person name="Silva-Moreno E."/>
            <person name="Staats M."/>
            <person name="Valdes J.H."/>
            <person name="Van Kan J.A.L."/>
        </authorList>
    </citation>
    <scope>NUCLEOTIDE SEQUENCE [LARGE SCALE GENOMIC DNA]</scope>
    <source>
        <strain evidence="13 14">MUCL2830</strain>
    </source>
</reference>
<dbReference type="STRING" id="38488.A0A4Y8CMB1"/>
<dbReference type="EMBL" id="PHWZ01000494">
    <property type="protein sequence ID" value="TEY38138.1"/>
    <property type="molecule type" value="Genomic_DNA"/>
</dbReference>
<comment type="similarity">
    <text evidence="2 10">Belongs to the CDP-alcohol phosphatidyltransferase class-II family.</text>
</comment>
<organism evidence="13 14">
    <name type="scientific">Botryotinia calthae</name>
    <dbReference type="NCBI Taxonomy" id="38488"/>
    <lineage>
        <taxon>Eukaryota</taxon>
        <taxon>Fungi</taxon>
        <taxon>Dikarya</taxon>
        <taxon>Ascomycota</taxon>
        <taxon>Pezizomycotina</taxon>
        <taxon>Leotiomycetes</taxon>
        <taxon>Helotiales</taxon>
        <taxon>Sclerotiniaceae</taxon>
        <taxon>Botryotinia</taxon>
    </lineage>
</organism>
<comment type="catalytic activity">
    <reaction evidence="9 10">
        <text>a CDP-1,2-diacyl-sn-glycerol + sn-glycerol 3-phosphate = a 1,2-diacyl-sn-glycero-3-phospho-(1'-sn-glycero-3'-phosphate) + CMP + H(+)</text>
        <dbReference type="Rhea" id="RHEA:12593"/>
        <dbReference type="ChEBI" id="CHEBI:15378"/>
        <dbReference type="ChEBI" id="CHEBI:57597"/>
        <dbReference type="ChEBI" id="CHEBI:58332"/>
        <dbReference type="ChEBI" id="CHEBI:60110"/>
        <dbReference type="ChEBI" id="CHEBI:60377"/>
        <dbReference type="EC" id="2.7.8.5"/>
    </reaction>
</comment>
<feature type="domain" description="PLD phosphodiesterase" evidence="12">
    <location>
        <begin position="237"/>
        <end position="263"/>
    </location>
</feature>
<evidence type="ECO:0000256" key="1">
    <source>
        <dbReference type="ARBA" id="ARBA00005042"/>
    </source>
</evidence>
<evidence type="ECO:0000256" key="4">
    <source>
        <dbReference type="ARBA" id="ARBA00022679"/>
    </source>
</evidence>
<keyword evidence="10" id="KW-0496">Mitochondrion</keyword>
<dbReference type="OrthoDB" id="10250191at2759"/>
<dbReference type="SUPFAM" id="SSF56024">
    <property type="entry name" value="Phospholipase D/nuclease"/>
    <property type="match status" value="1"/>
</dbReference>
<sequence length="591" mass="65688">MKIEVHEVVAHSARRFCTSDIKRYRYPIGFSKFQIFNIANRGFTEVFRNIQKDMIVRTITRCSRIRKVPSFQPPLQRMKQRAHSTSTSSTTTTPTASSPASILGAFTNECDKLAPKFEVDGSQIQILRTPSEFYETLKSKILAAETRVFLSTLYIGKTEHELISTLQQALRAKPGLKLSILTDALRGTRESPNASCASLLAPLVSEFGADRVEIRMYHTPNLNGLRKKYIPKRINEGWGLQHMKLYGVDDEIIISGANLSSDYFTNRQDRYHVFSSKEVTQYFYNIQNAVSSLSFLVSPDPQLPAGYTLEWPSSNSCPSPLTDSQKYISHASSILTPLIQASTTSNSISSNPQANTTIYPISQFTPLFPSTSDTSTELPLLTRLLTLLNSPTTPSSWTFTAGYFNPSPTLTSLLLHTTSKNNTVLTASPHANGFYNSPGVSGMLPAAYTLLLRKFLVAAQKIQGPSPSITLREWKRGTVNEPEGWTYHAKGLWVSFPTQSSSSSPTETPKPAITVLGSSNYTKRSYTLDLETGVMIVTRDPELQERLRQERDGLGEWASEVGMKEFQSSERRVGLHVRIAMWIVGVVGGAL</sequence>
<comment type="function">
    <text evidence="10">Functions in the biosynthesis of the anionic phospholipids phosphatidylglycerol and cardiolipin.</text>
</comment>
<dbReference type="Gene3D" id="3.30.870.10">
    <property type="entry name" value="Endonuclease Chain A"/>
    <property type="match status" value="2"/>
</dbReference>